<evidence type="ECO:0000256" key="1">
    <source>
        <dbReference type="SAM" id="Phobius"/>
    </source>
</evidence>
<keyword evidence="1" id="KW-1133">Transmembrane helix</keyword>
<dbReference type="Pfam" id="PF04390">
    <property type="entry name" value="LptE"/>
    <property type="match status" value="1"/>
</dbReference>
<dbReference type="GO" id="GO:0043165">
    <property type="term" value="P:Gram-negative-bacterium-type cell outer membrane assembly"/>
    <property type="evidence" value="ECO:0007669"/>
    <property type="project" value="InterPro"/>
</dbReference>
<protein>
    <recommendedName>
        <fullName evidence="3">ABC-type transport auxiliary lipoprotein component domain-containing protein</fullName>
    </recommendedName>
</protein>
<sequence>MSRLIRASILSIYLWVFSGCGIYSFSGSIPPHIKSISIPLFANETAEFGIAEAVTDEVTNVFLEENILKISDQGDSILKGSIKKVEDKPYTYSEMEEVLEYRYSVGISVEWFDVREEKVLITKNYTNWGAYSLTADVASDGIDNDGDGKVDSDDPDESGDARELAMKAAVTKISESIINDIVSTW</sequence>
<accession>A0A381RYA6</accession>
<dbReference type="GO" id="GO:0019867">
    <property type="term" value="C:outer membrane"/>
    <property type="evidence" value="ECO:0007669"/>
    <property type="project" value="InterPro"/>
</dbReference>
<proteinExistence type="predicted"/>
<reference evidence="2" key="1">
    <citation type="submission" date="2018-05" db="EMBL/GenBank/DDBJ databases">
        <authorList>
            <person name="Lanie J.A."/>
            <person name="Ng W.-L."/>
            <person name="Kazmierczak K.M."/>
            <person name="Andrzejewski T.M."/>
            <person name="Davidsen T.M."/>
            <person name="Wayne K.J."/>
            <person name="Tettelin H."/>
            <person name="Glass J.I."/>
            <person name="Rusch D."/>
            <person name="Podicherti R."/>
            <person name="Tsui H.-C.T."/>
            <person name="Winkler M.E."/>
        </authorList>
    </citation>
    <scope>NUCLEOTIDE SEQUENCE</scope>
</reference>
<feature type="transmembrane region" description="Helical" evidence="1">
    <location>
        <begin position="7"/>
        <end position="25"/>
    </location>
</feature>
<dbReference type="EMBL" id="UINC01002453">
    <property type="protein sequence ID" value="SUZ96836.1"/>
    <property type="molecule type" value="Genomic_DNA"/>
</dbReference>
<gene>
    <name evidence="2" type="ORF">METZ01_LOCUS49690</name>
</gene>
<dbReference type="InterPro" id="IPR007485">
    <property type="entry name" value="LPS_assembly_LptE"/>
</dbReference>
<dbReference type="PROSITE" id="PS51257">
    <property type="entry name" value="PROKAR_LIPOPROTEIN"/>
    <property type="match status" value="1"/>
</dbReference>
<name>A0A381RYA6_9ZZZZ</name>
<keyword evidence="1" id="KW-0812">Transmembrane</keyword>
<evidence type="ECO:0000313" key="2">
    <source>
        <dbReference type="EMBL" id="SUZ96836.1"/>
    </source>
</evidence>
<organism evidence="2">
    <name type="scientific">marine metagenome</name>
    <dbReference type="NCBI Taxonomy" id="408172"/>
    <lineage>
        <taxon>unclassified sequences</taxon>
        <taxon>metagenomes</taxon>
        <taxon>ecological metagenomes</taxon>
    </lineage>
</organism>
<dbReference type="AlphaFoldDB" id="A0A381RYA6"/>
<evidence type="ECO:0008006" key="3">
    <source>
        <dbReference type="Google" id="ProtNLM"/>
    </source>
</evidence>
<keyword evidence="1" id="KW-0472">Membrane</keyword>